<dbReference type="AlphaFoldDB" id="A0A1L9VRK1"/>
<gene>
    <name evidence="2" type="ORF">ASPGLDRAFT_1237832</name>
</gene>
<keyword evidence="3" id="KW-1185">Reference proteome</keyword>
<sequence length="108" mass="11684">MALAELPTELLLIICKQLDDESSINALSQTNRRLYGINDFLYRECARHPLGLGPWLAVRQGSNAAVLKFIAHGADIDGCGVSMEAAIKMTLIDARILSPDEMGVEGEG</sequence>
<organism evidence="2 3">
    <name type="scientific">Aspergillus glaucus CBS 516.65</name>
    <dbReference type="NCBI Taxonomy" id="1160497"/>
    <lineage>
        <taxon>Eukaryota</taxon>
        <taxon>Fungi</taxon>
        <taxon>Dikarya</taxon>
        <taxon>Ascomycota</taxon>
        <taxon>Pezizomycotina</taxon>
        <taxon>Eurotiomycetes</taxon>
        <taxon>Eurotiomycetidae</taxon>
        <taxon>Eurotiales</taxon>
        <taxon>Aspergillaceae</taxon>
        <taxon>Aspergillus</taxon>
        <taxon>Aspergillus subgen. Aspergillus</taxon>
    </lineage>
</organism>
<evidence type="ECO:0000259" key="1">
    <source>
        <dbReference type="PROSITE" id="PS50181"/>
    </source>
</evidence>
<dbReference type="InterPro" id="IPR001810">
    <property type="entry name" value="F-box_dom"/>
</dbReference>
<dbReference type="GeneID" id="34456689"/>
<dbReference type="EMBL" id="KV878892">
    <property type="protein sequence ID" value="OJJ86526.1"/>
    <property type="molecule type" value="Genomic_DNA"/>
</dbReference>
<dbReference type="VEuPathDB" id="FungiDB:ASPGLDRAFT_1237832"/>
<name>A0A1L9VRK1_ASPGL</name>
<dbReference type="Pfam" id="PF12937">
    <property type="entry name" value="F-box-like"/>
    <property type="match status" value="1"/>
</dbReference>
<dbReference type="Proteomes" id="UP000184300">
    <property type="component" value="Unassembled WGS sequence"/>
</dbReference>
<dbReference type="PROSITE" id="PS50181">
    <property type="entry name" value="FBOX"/>
    <property type="match status" value="1"/>
</dbReference>
<dbReference type="OrthoDB" id="341259at2759"/>
<evidence type="ECO:0000313" key="2">
    <source>
        <dbReference type="EMBL" id="OJJ86526.1"/>
    </source>
</evidence>
<accession>A0A1L9VRK1</accession>
<protein>
    <recommendedName>
        <fullName evidence="1">F-box domain-containing protein</fullName>
    </recommendedName>
</protein>
<feature type="domain" description="F-box" evidence="1">
    <location>
        <begin position="1"/>
        <end position="45"/>
    </location>
</feature>
<reference evidence="3" key="1">
    <citation type="journal article" date="2017" name="Genome Biol.">
        <title>Comparative genomics reveals high biological diversity and specific adaptations in the industrially and medically important fungal genus Aspergillus.</title>
        <authorList>
            <person name="de Vries R.P."/>
            <person name="Riley R."/>
            <person name="Wiebenga A."/>
            <person name="Aguilar-Osorio G."/>
            <person name="Amillis S."/>
            <person name="Uchima C.A."/>
            <person name="Anderluh G."/>
            <person name="Asadollahi M."/>
            <person name="Askin M."/>
            <person name="Barry K."/>
            <person name="Battaglia E."/>
            <person name="Bayram O."/>
            <person name="Benocci T."/>
            <person name="Braus-Stromeyer S.A."/>
            <person name="Caldana C."/>
            <person name="Canovas D."/>
            <person name="Cerqueira G.C."/>
            <person name="Chen F."/>
            <person name="Chen W."/>
            <person name="Choi C."/>
            <person name="Clum A."/>
            <person name="Dos Santos R.A."/>
            <person name="Damasio A.R."/>
            <person name="Diallinas G."/>
            <person name="Emri T."/>
            <person name="Fekete E."/>
            <person name="Flipphi M."/>
            <person name="Freyberg S."/>
            <person name="Gallo A."/>
            <person name="Gournas C."/>
            <person name="Habgood R."/>
            <person name="Hainaut M."/>
            <person name="Harispe M.L."/>
            <person name="Henrissat B."/>
            <person name="Hilden K.S."/>
            <person name="Hope R."/>
            <person name="Hossain A."/>
            <person name="Karabika E."/>
            <person name="Karaffa L."/>
            <person name="Karanyi Z."/>
            <person name="Krasevec N."/>
            <person name="Kuo A."/>
            <person name="Kusch H."/>
            <person name="LaButti K."/>
            <person name="Lagendijk E.L."/>
            <person name="Lapidus A."/>
            <person name="Levasseur A."/>
            <person name="Lindquist E."/>
            <person name="Lipzen A."/>
            <person name="Logrieco A.F."/>
            <person name="MacCabe A."/>
            <person name="Maekelae M.R."/>
            <person name="Malavazi I."/>
            <person name="Melin P."/>
            <person name="Meyer V."/>
            <person name="Mielnichuk N."/>
            <person name="Miskei M."/>
            <person name="Molnar A.P."/>
            <person name="Mule G."/>
            <person name="Ngan C.Y."/>
            <person name="Orejas M."/>
            <person name="Orosz E."/>
            <person name="Ouedraogo J.P."/>
            <person name="Overkamp K.M."/>
            <person name="Park H.-S."/>
            <person name="Perrone G."/>
            <person name="Piumi F."/>
            <person name="Punt P.J."/>
            <person name="Ram A.F."/>
            <person name="Ramon A."/>
            <person name="Rauscher S."/>
            <person name="Record E."/>
            <person name="Riano-Pachon D.M."/>
            <person name="Robert V."/>
            <person name="Roehrig J."/>
            <person name="Ruller R."/>
            <person name="Salamov A."/>
            <person name="Salih N.S."/>
            <person name="Samson R.A."/>
            <person name="Sandor E."/>
            <person name="Sanguinetti M."/>
            <person name="Schuetze T."/>
            <person name="Sepcic K."/>
            <person name="Shelest E."/>
            <person name="Sherlock G."/>
            <person name="Sophianopoulou V."/>
            <person name="Squina F.M."/>
            <person name="Sun H."/>
            <person name="Susca A."/>
            <person name="Todd R.B."/>
            <person name="Tsang A."/>
            <person name="Unkles S.E."/>
            <person name="van de Wiele N."/>
            <person name="van Rossen-Uffink D."/>
            <person name="Oliveira J.V."/>
            <person name="Vesth T.C."/>
            <person name="Visser J."/>
            <person name="Yu J.-H."/>
            <person name="Zhou M."/>
            <person name="Andersen M.R."/>
            <person name="Archer D.B."/>
            <person name="Baker S.E."/>
            <person name="Benoit I."/>
            <person name="Brakhage A.A."/>
            <person name="Braus G.H."/>
            <person name="Fischer R."/>
            <person name="Frisvad J.C."/>
            <person name="Goldman G.H."/>
            <person name="Houbraken J."/>
            <person name="Oakley B."/>
            <person name="Pocsi I."/>
            <person name="Scazzocchio C."/>
            <person name="Seiboth B."/>
            <person name="vanKuyk P.A."/>
            <person name="Wortman J."/>
            <person name="Dyer P.S."/>
            <person name="Grigoriev I.V."/>
        </authorList>
    </citation>
    <scope>NUCLEOTIDE SEQUENCE [LARGE SCALE GENOMIC DNA]</scope>
    <source>
        <strain evidence="3">CBS 516.65</strain>
    </source>
</reference>
<dbReference type="RefSeq" id="XP_022403215.1">
    <property type="nucleotide sequence ID" value="XM_022540428.1"/>
</dbReference>
<proteinExistence type="predicted"/>
<evidence type="ECO:0000313" key="3">
    <source>
        <dbReference type="Proteomes" id="UP000184300"/>
    </source>
</evidence>